<name>A0ABT1GBB6_9GAMM</name>
<dbReference type="InterPro" id="IPR026881">
    <property type="entry name" value="WYL_dom"/>
</dbReference>
<protein>
    <submittedName>
        <fullName evidence="3">DNA-binding transcriptional regulator YafY</fullName>
    </submittedName>
</protein>
<evidence type="ECO:0000313" key="3">
    <source>
        <dbReference type="EMBL" id="MCP1727638.1"/>
    </source>
</evidence>
<dbReference type="EMBL" id="JALJYF010000002">
    <property type="protein sequence ID" value="MCP1727638.1"/>
    <property type="molecule type" value="Genomic_DNA"/>
</dbReference>
<dbReference type="PANTHER" id="PTHR34580:SF1">
    <property type="entry name" value="PROTEIN PAFC"/>
    <property type="match status" value="1"/>
</dbReference>
<gene>
    <name evidence="3" type="ORF">J2T60_001638</name>
</gene>
<dbReference type="InterPro" id="IPR057727">
    <property type="entry name" value="WCX_dom"/>
</dbReference>
<comment type="caution">
    <text evidence="3">The sequence shown here is derived from an EMBL/GenBank/DDBJ whole genome shotgun (WGS) entry which is preliminary data.</text>
</comment>
<keyword evidence="4" id="KW-1185">Reference proteome</keyword>
<proteinExistence type="predicted"/>
<keyword evidence="3" id="KW-0238">DNA-binding</keyword>
<dbReference type="Pfam" id="PF13280">
    <property type="entry name" value="WYL"/>
    <property type="match status" value="1"/>
</dbReference>
<feature type="domain" description="WYL" evidence="1">
    <location>
        <begin position="153"/>
        <end position="219"/>
    </location>
</feature>
<dbReference type="RefSeq" id="WP_253448159.1">
    <property type="nucleotide sequence ID" value="NZ_JALJYF010000002.1"/>
</dbReference>
<evidence type="ECO:0000313" key="4">
    <source>
        <dbReference type="Proteomes" id="UP001523550"/>
    </source>
</evidence>
<dbReference type="Proteomes" id="UP001523550">
    <property type="component" value="Unassembled WGS sequence"/>
</dbReference>
<reference evidence="3 4" key="1">
    <citation type="submission" date="2022-03" db="EMBL/GenBank/DDBJ databases">
        <title>Genomic Encyclopedia of Type Strains, Phase III (KMG-III): the genomes of soil and plant-associated and newly described type strains.</title>
        <authorList>
            <person name="Whitman W."/>
        </authorList>
    </citation>
    <scope>NUCLEOTIDE SEQUENCE [LARGE SCALE GENOMIC DNA]</scope>
    <source>
        <strain evidence="3 4">BSker1</strain>
    </source>
</reference>
<dbReference type="GO" id="GO:0003677">
    <property type="term" value="F:DNA binding"/>
    <property type="evidence" value="ECO:0007669"/>
    <property type="project" value="UniProtKB-KW"/>
</dbReference>
<accession>A0ABT1GBB6</accession>
<dbReference type="PANTHER" id="PTHR34580">
    <property type="match status" value="1"/>
</dbReference>
<dbReference type="Pfam" id="PF25583">
    <property type="entry name" value="WCX"/>
    <property type="match status" value="1"/>
</dbReference>
<sequence>MAETTVRYVRMLELVPGWPRKSSAQEILDRLESEGLTTSLRTVQRDLEKLSGYFPLTHDEGTPRGWQWAQGAQGIELPAMSPATALSFLMLNEFSRPLLPNNIRAFLDQHLDRARGILTEINDQNPGLSEWSDLVTVAPRSQPLIPPTGDEDTVRTAYDALLYRKRFEASYHSASRDKRQQFTINPLGVVLRDNILYLICTLFEYEDIRILAMHRLEKASLTEEDAWWPAGFDLKDYVASGAPDILAGPEIRLVADFNREAARHLEETPLSKDQTLEAIDQEETRVTATVQNTKQLRWWLMGFGPAVEVIEPKDLREEMAANARALLERYQD</sequence>
<dbReference type="PROSITE" id="PS52050">
    <property type="entry name" value="WYL"/>
    <property type="match status" value="1"/>
</dbReference>
<evidence type="ECO:0000259" key="2">
    <source>
        <dbReference type="Pfam" id="PF25583"/>
    </source>
</evidence>
<organism evidence="3 4">
    <name type="scientific">Natronospira proteinivora</name>
    <dbReference type="NCBI Taxonomy" id="1807133"/>
    <lineage>
        <taxon>Bacteria</taxon>
        <taxon>Pseudomonadati</taxon>
        <taxon>Pseudomonadota</taxon>
        <taxon>Gammaproteobacteria</taxon>
        <taxon>Natronospirales</taxon>
        <taxon>Natronospiraceae</taxon>
        <taxon>Natronospira</taxon>
    </lineage>
</organism>
<dbReference type="InterPro" id="IPR051534">
    <property type="entry name" value="CBASS_pafABC_assoc_protein"/>
</dbReference>
<evidence type="ECO:0000259" key="1">
    <source>
        <dbReference type="Pfam" id="PF13280"/>
    </source>
</evidence>
<feature type="domain" description="WCX" evidence="2">
    <location>
        <begin position="250"/>
        <end position="327"/>
    </location>
</feature>